<dbReference type="PANTHER" id="PTHR33908:SF11">
    <property type="entry name" value="MEMBRANE PROTEIN"/>
    <property type="match status" value="1"/>
</dbReference>
<feature type="domain" description="Glycosyltransferase RgtA/B/C/D-like" evidence="9">
    <location>
        <begin position="59"/>
        <end position="220"/>
    </location>
</feature>
<feature type="transmembrane region" description="Helical" evidence="8">
    <location>
        <begin position="77"/>
        <end position="100"/>
    </location>
</feature>
<evidence type="ECO:0000256" key="6">
    <source>
        <dbReference type="ARBA" id="ARBA00022989"/>
    </source>
</evidence>
<protein>
    <submittedName>
        <fullName evidence="10">4-amino-4-deoxy-L-arabinose transferase-like glycosyltransferase</fullName>
    </submittedName>
</protein>
<keyword evidence="7 8" id="KW-0472">Membrane</keyword>
<feature type="transmembrane region" description="Helical" evidence="8">
    <location>
        <begin position="292"/>
        <end position="314"/>
    </location>
</feature>
<keyword evidence="5 8" id="KW-0812">Transmembrane</keyword>
<evidence type="ECO:0000313" key="11">
    <source>
        <dbReference type="Proteomes" id="UP001549031"/>
    </source>
</evidence>
<evidence type="ECO:0000256" key="1">
    <source>
        <dbReference type="ARBA" id="ARBA00004651"/>
    </source>
</evidence>
<feature type="transmembrane region" description="Helical" evidence="8">
    <location>
        <begin position="203"/>
        <end position="222"/>
    </location>
</feature>
<feature type="transmembrane region" description="Helical" evidence="8">
    <location>
        <begin position="249"/>
        <end position="271"/>
    </location>
</feature>
<keyword evidence="6 8" id="KW-1133">Transmembrane helix</keyword>
<dbReference type="InterPro" id="IPR050297">
    <property type="entry name" value="LipidA_mod_glycosyltrf_83"/>
</dbReference>
<feature type="transmembrane region" description="Helical" evidence="8">
    <location>
        <begin position="160"/>
        <end position="191"/>
    </location>
</feature>
<sequence>MLSGWNERIWRLAPSVLWIFAIYYACQVFVRLALPDGLRIDEAQQVFLSQWLAAGYDAQPPLYNWLQQLTFQIVGDYLVGLAVLKSMVLFAIICSYYVLARMLVNNASYAVMAALGLFLIPQMFWQAQRDLTHTTATMLLLNLLMISAVVVLRWPSLRNYLLLGAAVGLGMLTKYNFALFLPALAVAVYLHPNGRARILDWRIVAAAAIAVLIVLPHAFWFIENLKVASSVTVARMGEDAGDTGRFGEIASGLGSLLAITLVISAPALAAVGLPFGNSAPTARTASSVGSRFIGTFLVCILLILVLLIFAVTLTTIRDRWMLPLLQMLPLYGVLKLEAQGLDPDVPLRRLMPAALGIIVLLPIATFIAGSRSTSHYQQPYDAFRTAFTDQVQVSPAVIATTDWTVAGNLKMRWPQASVISTQFPNLQLAYDRSTGGPVALMWRGTSAVPPEALVNWARSRLGDGLSLPQPQEIVLPFTGHPDKPAPPFHYILIRP</sequence>
<organism evidence="10 11">
    <name type="scientific">Pseudorhizobium tarimense</name>
    <dbReference type="NCBI Taxonomy" id="1079109"/>
    <lineage>
        <taxon>Bacteria</taxon>
        <taxon>Pseudomonadati</taxon>
        <taxon>Pseudomonadota</taxon>
        <taxon>Alphaproteobacteria</taxon>
        <taxon>Hyphomicrobiales</taxon>
        <taxon>Rhizobiaceae</taxon>
        <taxon>Rhizobium/Agrobacterium group</taxon>
        <taxon>Pseudorhizobium</taxon>
    </lineage>
</organism>
<proteinExistence type="predicted"/>
<feature type="transmembrane region" description="Helical" evidence="8">
    <location>
        <begin position="12"/>
        <end position="34"/>
    </location>
</feature>
<dbReference type="InterPro" id="IPR038731">
    <property type="entry name" value="RgtA/B/C-like"/>
</dbReference>
<dbReference type="Proteomes" id="UP001549031">
    <property type="component" value="Unassembled WGS sequence"/>
</dbReference>
<keyword evidence="11" id="KW-1185">Reference proteome</keyword>
<dbReference type="RefSeq" id="WP_247241987.1">
    <property type="nucleotide sequence ID" value="NZ_JALJRA010000001.1"/>
</dbReference>
<feature type="transmembrane region" description="Helical" evidence="8">
    <location>
        <begin position="350"/>
        <end position="369"/>
    </location>
</feature>
<name>A0ABV2H059_9HYPH</name>
<comment type="caution">
    <text evidence="10">The sequence shown here is derived from an EMBL/GenBank/DDBJ whole genome shotgun (WGS) entry which is preliminary data.</text>
</comment>
<evidence type="ECO:0000256" key="4">
    <source>
        <dbReference type="ARBA" id="ARBA00022679"/>
    </source>
</evidence>
<keyword evidence="3" id="KW-0328">Glycosyltransferase</keyword>
<evidence type="ECO:0000256" key="5">
    <source>
        <dbReference type="ARBA" id="ARBA00022692"/>
    </source>
</evidence>
<evidence type="ECO:0000256" key="8">
    <source>
        <dbReference type="SAM" id="Phobius"/>
    </source>
</evidence>
<dbReference type="PANTHER" id="PTHR33908">
    <property type="entry name" value="MANNOSYLTRANSFERASE YKCB-RELATED"/>
    <property type="match status" value="1"/>
</dbReference>
<dbReference type="EMBL" id="JBEPLJ010000001">
    <property type="protein sequence ID" value="MET3583913.1"/>
    <property type="molecule type" value="Genomic_DNA"/>
</dbReference>
<accession>A0ABV2H059</accession>
<evidence type="ECO:0000313" key="10">
    <source>
        <dbReference type="EMBL" id="MET3583913.1"/>
    </source>
</evidence>
<keyword evidence="4" id="KW-0808">Transferase</keyword>
<evidence type="ECO:0000256" key="7">
    <source>
        <dbReference type="ARBA" id="ARBA00023136"/>
    </source>
</evidence>
<feature type="transmembrane region" description="Helical" evidence="8">
    <location>
        <begin position="137"/>
        <end position="154"/>
    </location>
</feature>
<reference evidence="10 11" key="1">
    <citation type="submission" date="2024-06" db="EMBL/GenBank/DDBJ databases">
        <title>Genomic Encyclopedia of Type Strains, Phase IV (KMG-IV): sequencing the most valuable type-strain genomes for metagenomic binning, comparative biology and taxonomic classification.</title>
        <authorList>
            <person name="Goeker M."/>
        </authorList>
    </citation>
    <scope>NUCLEOTIDE SEQUENCE [LARGE SCALE GENOMIC DNA]</scope>
    <source>
        <strain evidence="10 11">DSM 105042</strain>
    </source>
</reference>
<evidence type="ECO:0000256" key="3">
    <source>
        <dbReference type="ARBA" id="ARBA00022676"/>
    </source>
</evidence>
<feature type="transmembrane region" description="Helical" evidence="8">
    <location>
        <begin position="106"/>
        <end position="125"/>
    </location>
</feature>
<comment type="subcellular location">
    <subcellularLocation>
        <location evidence="1">Cell membrane</location>
        <topology evidence="1">Multi-pass membrane protein</topology>
    </subcellularLocation>
</comment>
<evidence type="ECO:0000256" key="2">
    <source>
        <dbReference type="ARBA" id="ARBA00022475"/>
    </source>
</evidence>
<gene>
    <name evidence="10" type="ORF">ABID21_000005</name>
</gene>
<dbReference type="Pfam" id="PF13231">
    <property type="entry name" value="PMT_2"/>
    <property type="match status" value="1"/>
</dbReference>
<keyword evidence="2" id="KW-1003">Cell membrane</keyword>
<evidence type="ECO:0000259" key="9">
    <source>
        <dbReference type="Pfam" id="PF13231"/>
    </source>
</evidence>